<dbReference type="SUPFAM" id="SSF48537">
    <property type="entry name" value="Phospholipase C/P1 nuclease"/>
    <property type="match status" value="1"/>
</dbReference>
<keyword evidence="1" id="KW-0540">Nuclease</keyword>
<dbReference type="GO" id="GO:0046872">
    <property type="term" value="F:metal ion binding"/>
    <property type="evidence" value="ECO:0007669"/>
    <property type="project" value="UniProtKB-KW"/>
</dbReference>
<evidence type="ECO:0000256" key="4">
    <source>
        <dbReference type="ARBA" id="ARBA00022801"/>
    </source>
</evidence>
<gene>
    <name evidence="8" type="ORF">MASS_1823</name>
</gene>
<dbReference type="PANTHER" id="PTHR33146">
    <property type="entry name" value="ENDONUCLEASE 4"/>
    <property type="match status" value="1"/>
</dbReference>
<keyword evidence="6" id="KW-0325">Glycoprotein</keyword>
<dbReference type="GO" id="GO:0003676">
    <property type="term" value="F:nucleic acid binding"/>
    <property type="evidence" value="ECO:0007669"/>
    <property type="project" value="InterPro"/>
</dbReference>
<dbReference type="EMBL" id="CP004374">
    <property type="protein sequence ID" value="AGM28425.1"/>
    <property type="molecule type" value="Genomic_DNA"/>
</dbReference>
<evidence type="ECO:0000256" key="5">
    <source>
        <dbReference type="ARBA" id="ARBA00023157"/>
    </source>
</evidence>
<evidence type="ECO:0000313" key="8">
    <source>
        <dbReference type="EMBL" id="AGM28425.1"/>
    </source>
</evidence>
<dbReference type="CDD" id="cd11010">
    <property type="entry name" value="S1-P1_nuclease"/>
    <property type="match status" value="1"/>
</dbReference>
<keyword evidence="4" id="KW-0378">Hydrolase</keyword>
<proteinExistence type="predicted"/>
<dbReference type="AlphaFoldDB" id="A0AB33A9I5"/>
<dbReference type="Proteomes" id="UP000013961">
    <property type="component" value="Chromosome"/>
</dbReference>
<dbReference type="KEGG" id="mabb:MASS_1823"/>
<organism evidence="8 9">
    <name type="scientific">Mycobacteroides abscessus subsp. bolletii 50594</name>
    <dbReference type="NCBI Taxonomy" id="1303024"/>
    <lineage>
        <taxon>Bacteria</taxon>
        <taxon>Bacillati</taxon>
        <taxon>Actinomycetota</taxon>
        <taxon>Actinomycetes</taxon>
        <taxon>Mycobacteriales</taxon>
        <taxon>Mycobacteriaceae</taxon>
        <taxon>Mycobacteroides</taxon>
        <taxon>Mycobacteroides abscessus</taxon>
    </lineage>
</organism>
<feature type="signal peptide" evidence="7">
    <location>
        <begin position="1"/>
        <end position="24"/>
    </location>
</feature>
<dbReference type="GO" id="GO:0006308">
    <property type="term" value="P:DNA catabolic process"/>
    <property type="evidence" value="ECO:0007669"/>
    <property type="project" value="InterPro"/>
</dbReference>
<keyword evidence="2" id="KW-0479">Metal-binding</keyword>
<evidence type="ECO:0000313" key="9">
    <source>
        <dbReference type="Proteomes" id="UP000013961"/>
    </source>
</evidence>
<reference evidence="8 9" key="1">
    <citation type="journal article" date="2013" name="Genome Announc.">
        <title>Complete Genome Sequence of Mycobacterium massiliense Clinical Strain Asan 50594, Belonging to the Type II Genotype.</title>
        <authorList>
            <person name="Kim B.J."/>
            <person name="Kim B.R."/>
            <person name="Hong S.H."/>
            <person name="Seok S.H."/>
            <person name="Kook Y.H."/>
            <person name="Kim B.J."/>
        </authorList>
    </citation>
    <scope>NUCLEOTIDE SEQUENCE [LARGE SCALE GENOMIC DNA]</scope>
    <source>
        <strain evidence="8 9">50594</strain>
    </source>
</reference>
<sequence length="258" mass="27412">MVMKRLGALVVAATLLLLAAPLAAAWGPQGHNIVGAVADAKLSPAARAEVSRLLAGEATPTLAGVANWADQVRPSRPETAPWHYADIAENNCQYAPAVNGDNGNNVIEAIRTQTAILGDTTKTDAERTEALKFVVHFVGDIHQPMHDAYARDRGGNDIPLTYNGRSTNLHSVWDSGLLNTRGLSDAQYAQVIEGLPAPDLGSADPVDWAQGTCQIAIGVYPSTSTIGTDYTNQYRPVAEAQLRLAGERLARLLNATLI</sequence>
<dbReference type="InterPro" id="IPR008947">
    <property type="entry name" value="PLipase_C/P1_nuclease_dom_sf"/>
</dbReference>
<dbReference type="InterPro" id="IPR003154">
    <property type="entry name" value="S1/P1nuclease"/>
</dbReference>
<evidence type="ECO:0000256" key="6">
    <source>
        <dbReference type="ARBA" id="ARBA00023180"/>
    </source>
</evidence>
<dbReference type="PANTHER" id="PTHR33146:SF26">
    <property type="entry name" value="ENDONUCLEASE 4"/>
    <property type="match status" value="1"/>
</dbReference>
<keyword evidence="3 8" id="KW-0255">Endonuclease</keyword>
<dbReference type="GO" id="GO:0004519">
    <property type="term" value="F:endonuclease activity"/>
    <property type="evidence" value="ECO:0007669"/>
    <property type="project" value="UniProtKB-KW"/>
</dbReference>
<accession>A0AB33A9I5</accession>
<dbReference type="GO" id="GO:0016788">
    <property type="term" value="F:hydrolase activity, acting on ester bonds"/>
    <property type="evidence" value="ECO:0007669"/>
    <property type="project" value="InterPro"/>
</dbReference>
<protein>
    <submittedName>
        <fullName evidence="8">Endonuclease</fullName>
    </submittedName>
</protein>
<dbReference type="Pfam" id="PF02265">
    <property type="entry name" value="S1-P1_nuclease"/>
    <property type="match status" value="1"/>
</dbReference>
<name>A0AB33A9I5_9MYCO</name>
<evidence type="ECO:0000256" key="2">
    <source>
        <dbReference type="ARBA" id="ARBA00022723"/>
    </source>
</evidence>
<evidence type="ECO:0000256" key="3">
    <source>
        <dbReference type="ARBA" id="ARBA00022759"/>
    </source>
</evidence>
<evidence type="ECO:0000256" key="1">
    <source>
        <dbReference type="ARBA" id="ARBA00022722"/>
    </source>
</evidence>
<keyword evidence="7" id="KW-0732">Signal</keyword>
<keyword evidence="5" id="KW-1015">Disulfide bond</keyword>
<evidence type="ECO:0000256" key="7">
    <source>
        <dbReference type="SAM" id="SignalP"/>
    </source>
</evidence>
<feature type="chain" id="PRO_5044232621" evidence="7">
    <location>
        <begin position="25"/>
        <end position="258"/>
    </location>
</feature>
<dbReference type="Gene3D" id="1.10.575.10">
    <property type="entry name" value="P1 Nuclease"/>
    <property type="match status" value="1"/>
</dbReference>